<organism evidence="2 3">
    <name type="scientific">Candidatus Yanofskybacteria bacterium RIFCSPHIGHO2_01_FULL_41_21</name>
    <dbReference type="NCBI Taxonomy" id="1802660"/>
    <lineage>
        <taxon>Bacteria</taxon>
        <taxon>Candidatus Yanofskyibacteriota</taxon>
    </lineage>
</organism>
<dbReference type="EMBL" id="MGJA01000012">
    <property type="protein sequence ID" value="OGM97455.1"/>
    <property type="molecule type" value="Genomic_DNA"/>
</dbReference>
<dbReference type="InterPro" id="IPR043993">
    <property type="entry name" value="T4SS_pilin"/>
</dbReference>
<proteinExistence type="predicted"/>
<sequence length="739" mass="81037">MFGYYHVDSQYGDFKDEVKDYTNTQLILQESFLRSDLNNIQEFNDAFDETITLGHKIVYVLGTDWNQGLNAVKPYWNNVEFIYLADEPSWDKATTETNITNFKNLVTQAGLAQKQIAINYTPQQIQTGTSYQAVNLDIIGFEAYVDPAKQDDPNILTILEDQIDASKQKIGNKKMFIVIQAYDRNGVWKNMTSIQDIQITPYLKSYNDSNVIGLFMFSYARSGGTRDNPTLKTAHQLISDTLLGKGPIESTITDVTTGWGGSLAFNPTNNTWMVVSHHHTMKDIFARLLDNNGNPLTVMTTVDQEPTFLTGGPEVAYSPDINKFLIVWWQENITDTSADIYGRFMSADGALLGNAFNLTPNDSRVPYLAESSIMQYDSRNKKFVFAFENRAPGNVSVYLKTVGIDGTVGPTLMIAENPPDFLGAPSLAINETGNEYCISYQNAGANQPNKLAAESSSLAVKRIDASTMQVGPETFVSNDMYYNGGIVYNSQEDKYFATWTNYALSTGLAKTLNSCDGTDTDDTEDIDISTSGVISYNPKSNTYALIAQDCCSVRNNYIIFDTSLNVLEQGTVFTDSKKSEITGDPEAGGNFAPVIMANTNNGTYGATSSMDYATTRFASNVGSTVLLGRTYSGSGFPPPLNLGVPSEGLPTDLGQLIEAIFSWSLSLIGLVIFVRFFYAGFLWFTAAGNTSNTSKAKDIMKNAVYGALILFSAWLILNTINPDLVGGGFDLPGLSGGMP</sequence>
<name>A0A1F8EBT6_9BACT</name>
<dbReference type="Pfam" id="PF18895">
    <property type="entry name" value="T4SS_pilin"/>
    <property type="match status" value="1"/>
</dbReference>
<evidence type="ECO:0000313" key="2">
    <source>
        <dbReference type="EMBL" id="OGM97455.1"/>
    </source>
</evidence>
<keyword evidence="1" id="KW-0472">Membrane</keyword>
<gene>
    <name evidence="2" type="ORF">A2735_01850</name>
</gene>
<keyword evidence="1" id="KW-1133">Transmembrane helix</keyword>
<comment type="caution">
    <text evidence="2">The sequence shown here is derived from an EMBL/GenBank/DDBJ whole genome shotgun (WGS) entry which is preliminary data.</text>
</comment>
<evidence type="ECO:0000256" key="1">
    <source>
        <dbReference type="SAM" id="Phobius"/>
    </source>
</evidence>
<protein>
    <submittedName>
        <fullName evidence="2">Uncharacterized protein</fullName>
    </submittedName>
</protein>
<reference evidence="2 3" key="1">
    <citation type="journal article" date="2016" name="Nat. Commun.">
        <title>Thousands of microbial genomes shed light on interconnected biogeochemical processes in an aquifer system.</title>
        <authorList>
            <person name="Anantharaman K."/>
            <person name="Brown C.T."/>
            <person name="Hug L.A."/>
            <person name="Sharon I."/>
            <person name="Castelle C.J."/>
            <person name="Probst A.J."/>
            <person name="Thomas B.C."/>
            <person name="Singh A."/>
            <person name="Wilkins M.J."/>
            <person name="Karaoz U."/>
            <person name="Brodie E.L."/>
            <person name="Williams K.H."/>
            <person name="Hubbard S.S."/>
            <person name="Banfield J.F."/>
        </authorList>
    </citation>
    <scope>NUCLEOTIDE SEQUENCE [LARGE SCALE GENOMIC DNA]</scope>
</reference>
<dbReference type="Proteomes" id="UP000178520">
    <property type="component" value="Unassembled WGS sequence"/>
</dbReference>
<dbReference type="AlphaFoldDB" id="A0A1F8EBT6"/>
<keyword evidence="1" id="KW-0812">Transmembrane</keyword>
<feature type="transmembrane region" description="Helical" evidence="1">
    <location>
        <begin position="699"/>
        <end position="717"/>
    </location>
</feature>
<feature type="transmembrane region" description="Helical" evidence="1">
    <location>
        <begin position="660"/>
        <end position="687"/>
    </location>
</feature>
<evidence type="ECO:0000313" key="3">
    <source>
        <dbReference type="Proteomes" id="UP000178520"/>
    </source>
</evidence>
<accession>A0A1F8EBT6</accession>